<evidence type="ECO:0000256" key="2">
    <source>
        <dbReference type="ARBA" id="ARBA00004123"/>
    </source>
</evidence>
<dbReference type="InterPro" id="IPR046347">
    <property type="entry name" value="bZIP_sf"/>
</dbReference>
<keyword evidence="20" id="KW-1185">Reference proteome</keyword>
<dbReference type="PANTHER" id="PTHR46858:SF5">
    <property type="entry name" value="E3 UBIQUITIN-PROTEIN LIGASE APD1-RELATED"/>
    <property type="match status" value="1"/>
</dbReference>
<dbReference type="GO" id="GO:0000278">
    <property type="term" value="P:mitotic cell cycle"/>
    <property type="evidence" value="ECO:0007669"/>
    <property type="project" value="UniProtKB-ARBA"/>
</dbReference>
<dbReference type="PROSITE" id="PS00036">
    <property type="entry name" value="BZIP_BASIC"/>
    <property type="match status" value="1"/>
</dbReference>
<dbReference type="InterPro" id="IPR044759">
    <property type="entry name" value="bZIP_RF2"/>
</dbReference>
<evidence type="ECO:0000256" key="8">
    <source>
        <dbReference type="ARBA" id="ARBA00022692"/>
    </source>
</evidence>
<dbReference type="EC" id="2.3.2.27" evidence="6"/>
<dbReference type="eggNOG" id="KOG4275">
    <property type="taxonomic scope" value="Eukaryota"/>
</dbReference>
<dbReference type="GO" id="GO:0016567">
    <property type="term" value="P:protein ubiquitination"/>
    <property type="evidence" value="ECO:0007669"/>
    <property type="project" value="TreeGrafter"/>
</dbReference>
<dbReference type="GO" id="GO:0009705">
    <property type="term" value="C:plant-type vacuole membrane"/>
    <property type="evidence" value="ECO:0007669"/>
    <property type="project" value="TreeGrafter"/>
</dbReference>
<dbReference type="Gene3D" id="1.20.5.170">
    <property type="match status" value="1"/>
</dbReference>
<feature type="region of interest" description="Disordered" evidence="17">
    <location>
        <begin position="1"/>
        <end position="51"/>
    </location>
</feature>
<evidence type="ECO:0000256" key="10">
    <source>
        <dbReference type="ARBA" id="ARBA00022771"/>
    </source>
</evidence>
<keyword evidence="8" id="KW-0812">Transmembrane</keyword>
<dbReference type="Gramene" id="KFK22532">
    <property type="protein sequence ID" value="KFK22532"/>
    <property type="gene ID" value="AALP_AAs66306U000100"/>
</dbReference>
<evidence type="ECO:0000256" key="4">
    <source>
        <dbReference type="ARBA" id="ARBA00004308"/>
    </source>
</evidence>
<dbReference type="Gene3D" id="3.30.40.10">
    <property type="entry name" value="Zinc/RING finger domain, C3HC4 (zinc finger)"/>
    <property type="match status" value="1"/>
</dbReference>
<evidence type="ECO:0000256" key="7">
    <source>
        <dbReference type="ARBA" id="ARBA00022679"/>
    </source>
</evidence>
<keyword evidence="13" id="KW-1133">Transmembrane helix</keyword>
<dbReference type="SUPFAM" id="SSF57850">
    <property type="entry name" value="RING/U-box"/>
    <property type="match status" value="1"/>
</dbReference>
<gene>
    <name evidence="19" type="ORF">AALP_AAs66306U000100</name>
</gene>
<evidence type="ECO:0000256" key="6">
    <source>
        <dbReference type="ARBA" id="ARBA00012483"/>
    </source>
</evidence>
<evidence type="ECO:0000256" key="15">
    <source>
        <dbReference type="PROSITE-ProRule" id="PRU00175"/>
    </source>
</evidence>
<keyword evidence="10 15" id="KW-0863">Zinc-finger</keyword>
<name>A0A087FY30_ARAAL</name>
<keyword evidence="16" id="KW-0175">Coiled coil</keyword>
<dbReference type="InterPro" id="IPR001841">
    <property type="entry name" value="Znf_RING"/>
</dbReference>
<evidence type="ECO:0000313" key="20">
    <source>
        <dbReference type="Proteomes" id="UP000029120"/>
    </source>
</evidence>
<dbReference type="Pfam" id="PF13920">
    <property type="entry name" value="zf-C3HC4_3"/>
    <property type="match status" value="1"/>
</dbReference>
<reference evidence="20" key="1">
    <citation type="journal article" date="2015" name="Nat. Plants">
        <title>Genome expansion of Arabis alpina linked with retrotransposition and reduced symmetric DNA methylation.</title>
        <authorList>
            <person name="Willing E.M."/>
            <person name="Rawat V."/>
            <person name="Mandakova T."/>
            <person name="Maumus F."/>
            <person name="James G.V."/>
            <person name="Nordstroem K.J."/>
            <person name="Becker C."/>
            <person name="Warthmann N."/>
            <person name="Chica C."/>
            <person name="Szarzynska B."/>
            <person name="Zytnicki M."/>
            <person name="Albani M.C."/>
            <person name="Kiefer C."/>
            <person name="Bergonzi S."/>
            <person name="Castaings L."/>
            <person name="Mateos J.L."/>
            <person name="Berns M.C."/>
            <person name="Bujdoso N."/>
            <person name="Piofczyk T."/>
            <person name="de Lorenzo L."/>
            <person name="Barrero-Sicilia C."/>
            <person name="Mateos I."/>
            <person name="Piednoel M."/>
            <person name="Hagmann J."/>
            <person name="Chen-Min-Tao R."/>
            <person name="Iglesias-Fernandez R."/>
            <person name="Schuster S.C."/>
            <person name="Alonso-Blanco C."/>
            <person name="Roudier F."/>
            <person name="Carbonero P."/>
            <person name="Paz-Ares J."/>
            <person name="Davis S.J."/>
            <person name="Pecinka A."/>
            <person name="Quesneville H."/>
            <person name="Colot V."/>
            <person name="Lysak M.A."/>
            <person name="Weigel D."/>
            <person name="Coupland G."/>
            <person name="Schneeberger K."/>
        </authorList>
    </citation>
    <scope>NUCLEOTIDE SEQUENCE [LARGE SCALE GENOMIC DNA]</scope>
    <source>
        <strain evidence="20">cv. Pajares</strain>
    </source>
</reference>
<evidence type="ECO:0000256" key="3">
    <source>
        <dbReference type="ARBA" id="ARBA00004141"/>
    </source>
</evidence>
<proteinExistence type="predicted"/>
<dbReference type="GO" id="GO:0061630">
    <property type="term" value="F:ubiquitin protein ligase activity"/>
    <property type="evidence" value="ECO:0007669"/>
    <property type="project" value="UniProtKB-EC"/>
</dbReference>
<evidence type="ECO:0000256" key="17">
    <source>
        <dbReference type="SAM" id="MobiDB-lite"/>
    </source>
</evidence>
<evidence type="ECO:0000259" key="18">
    <source>
        <dbReference type="PROSITE" id="PS50089"/>
    </source>
</evidence>
<keyword evidence="11" id="KW-0833">Ubl conjugation pathway</keyword>
<evidence type="ECO:0000256" key="13">
    <source>
        <dbReference type="ARBA" id="ARBA00022989"/>
    </source>
</evidence>
<sequence length="176" mass="19828">MSPTLPPLNPSSASFRSTKPALLPDHTLPQRGKLANQESAARSRQRRAQYKSDLEDQVVTLKTETNTLQNMYNQLQNAHTVMGNEFRDLSIRHEGAVKQVHLHQGDDADLEEFMGNEGDSTTWRSAICFDAPRDCFFLPCGHCVSCYQCGTKIAEASGSCPICRRKLKKVKRIFRM</sequence>
<dbReference type="OrthoDB" id="3045089at2759"/>
<keyword evidence="12" id="KW-0862">Zinc</keyword>
<dbReference type="InterPro" id="IPR004827">
    <property type="entry name" value="bZIP"/>
</dbReference>
<dbReference type="FunFam" id="3.30.40.10:FF:000658">
    <property type="entry name" value="E3 ubiquitin-protein ligase APD2"/>
    <property type="match status" value="1"/>
</dbReference>
<feature type="coiled-coil region" evidence="16">
    <location>
        <begin position="51"/>
        <end position="78"/>
    </location>
</feature>
<evidence type="ECO:0000256" key="14">
    <source>
        <dbReference type="ARBA" id="ARBA00023136"/>
    </source>
</evidence>
<keyword evidence="9" id="KW-0479">Metal-binding</keyword>
<dbReference type="PANTHER" id="PTHR46858">
    <property type="entry name" value="OS05G0521000 PROTEIN"/>
    <property type="match status" value="1"/>
</dbReference>
<dbReference type="SUPFAM" id="SSF57959">
    <property type="entry name" value="Leucine zipper domain"/>
    <property type="match status" value="1"/>
</dbReference>
<accession>A0A087FY30</accession>
<dbReference type="GO" id="GO:0003700">
    <property type="term" value="F:DNA-binding transcription factor activity"/>
    <property type="evidence" value="ECO:0007669"/>
    <property type="project" value="InterPro"/>
</dbReference>
<feature type="domain" description="RING-type" evidence="18">
    <location>
        <begin position="127"/>
        <end position="164"/>
    </location>
</feature>
<dbReference type="EMBL" id="KL988289">
    <property type="protein sequence ID" value="KFK22532.1"/>
    <property type="molecule type" value="Genomic_DNA"/>
</dbReference>
<evidence type="ECO:0000256" key="16">
    <source>
        <dbReference type="SAM" id="Coils"/>
    </source>
</evidence>
<dbReference type="CDD" id="cd14703">
    <property type="entry name" value="bZIP_plant_RF2"/>
    <property type="match status" value="1"/>
</dbReference>
<dbReference type="PROSITE" id="PS50089">
    <property type="entry name" value="ZF_RING_2"/>
    <property type="match status" value="1"/>
</dbReference>
<dbReference type="GO" id="GO:0009555">
    <property type="term" value="P:pollen development"/>
    <property type="evidence" value="ECO:0007669"/>
    <property type="project" value="UniProtKB-ARBA"/>
</dbReference>
<comment type="subcellular location">
    <subcellularLocation>
        <location evidence="4">Endomembrane system</location>
    </subcellularLocation>
    <subcellularLocation>
        <location evidence="3">Membrane</location>
        <topology evidence="3">Multi-pass membrane protein</topology>
    </subcellularLocation>
    <subcellularLocation>
        <location evidence="2">Nucleus</location>
    </subcellularLocation>
</comment>
<keyword evidence="7" id="KW-0808">Transferase</keyword>
<dbReference type="AlphaFoldDB" id="A0A087FY30"/>
<evidence type="ECO:0000256" key="1">
    <source>
        <dbReference type="ARBA" id="ARBA00000900"/>
    </source>
</evidence>
<evidence type="ECO:0000313" key="19">
    <source>
        <dbReference type="EMBL" id="KFK22532.1"/>
    </source>
</evidence>
<dbReference type="Proteomes" id="UP000029120">
    <property type="component" value="Unassembled WGS sequence"/>
</dbReference>
<organism evidence="19 20">
    <name type="scientific">Arabis alpina</name>
    <name type="common">Alpine rock-cress</name>
    <dbReference type="NCBI Taxonomy" id="50452"/>
    <lineage>
        <taxon>Eukaryota</taxon>
        <taxon>Viridiplantae</taxon>
        <taxon>Streptophyta</taxon>
        <taxon>Embryophyta</taxon>
        <taxon>Tracheophyta</taxon>
        <taxon>Spermatophyta</taxon>
        <taxon>Magnoliopsida</taxon>
        <taxon>eudicotyledons</taxon>
        <taxon>Gunneridae</taxon>
        <taxon>Pentapetalae</taxon>
        <taxon>rosids</taxon>
        <taxon>malvids</taxon>
        <taxon>Brassicales</taxon>
        <taxon>Brassicaceae</taxon>
        <taxon>Arabideae</taxon>
        <taxon>Arabis</taxon>
    </lineage>
</organism>
<dbReference type="SMART" id="SM00338">
    <property type="entry name" value="BRLZ"/>
    <property type="match status" value="1"/>
</dbReference>
<dbReference type="GO" id="GO:0008270">
    <property type="term" value="F:zinc ion binding"/>
    <property type="evidence" value="ECO:0007669"/>
    <property type="project" value="UniProtKB-KW"/>
</dbReference>
<protein>
    <recommendedName>
        <fullName evidence="6">RING-type E3 ubiquitin transferase</fullName>
        <ecNumber evidence="6">2.3.2.27</ecNumber>
    </recommendedName>
</protein>
<keyword evidence="14" id="KW-0472">Membrane</keyword>
<evidence type="ECO:0000256" key="12">
    <source>
        <dbReference type="ARBA" id="ARBA00022833"/>
    </source>
</evidence>
<dbReference type="GO" id="GO:0005768">
    <property type="term" value="C:endosome"/>
    <property type="evidence" value="ECO:0007669"/>
    <property type="project" value="TreeGrafter"/>
</dbReference>
<dbReference type="Pfam" id="PF00170">
    <property type="entry name" value="bZIP_1"/>
    <property type="match status" value="1"/>
</dbReference>
<evidence type="ECO:0000256" key="9">
    <source>
        <dbReference type="ARBA" id="ARBA00022723"/>
    </source>
</evidence>
<comment type="pathway">
    <text evidence="5">Protein modification; protein ubiquitination.</text>
</comment>
<dbReference type="GO" id="GO:0005634">
    <property type="term" value="C:nucleus"/>
    <property type="evidence" value="ECO:0007669"/>
    <property type="project" value="UniProtKB-SubCell"/>
</dbReference>
<dbReference type="InterPro" id="IPR013083">
    <property type="entry name" value="Znf_RING/FYVE/PHD"/>
</dbReference>
<evidence type="ECO:0000256" key="5">
    <source>
        <dbReference type="ARBA" id="ARBA00004906"/>
    </source>
</evidence>
<comment type="catalytic activity">
    <reaction evidence="1">
        <text>S-ubiquitinyl-[E2 ubiquitin-conjugating enzyme]-L-cysteine + [acceptor protein]-L-lysine = [E2 ubiquitin-conjugating enzyme]-L-cysteine + N(6)-ubiquitinyl-[acceptor protein]-L-lysine.</text>
        <dbReference type="EC" id="2.3.2.27"/>
    </reaction>
</comment>
<evidence type="ECO:0000256" key="11">
    <source>
        <dbReference type="ARBA" id="ARBA00022786"/>
    </source>
</evidence>